<sequence>MSFLYSSPPNTIECILLKGEKEFIPGDEWVSAGSRDLPWTAQIERFVDIPKGSNPEFQPNARLDINNQAQFRRMARLLAKSIQLPQDKEYADDLKPVERYNETYISLINKKVICYRKKAMADQLKPMLEKAIEEKDLECQKAFSVTCGKISSLENDANEPKNKAETLQKQMDWEKVESEAKVVVLDKDGTSRILEVYLYHELTLACDNLVKDNLPGVDFGSLGLHDKGFHPRPEPKLQPGNAGCLLQLSCY</sequence>
<evidence type="ECO:0000313" key="1">
    <source>
        <dbReference type="EMBL" id="KAL3537811.1"/>
    </source>
</evidence>
<reference evidence="1 2" key="1">
    <citation type="submission" date="2024-11" db="EMBL/GenBank/DDBJ databases">
        <title>A near-complete genome assembly of Cinchona calisaya.</title>
        <authorList>
            <person name="Lian D.C."/>
            <person name="Zhao X.W."/>
            <person name="Wei L."/>
        </authorList>
    </citation>
    <scope>NUCLEOTIDE SEQUENCE [LARGE SCALE GENOMIC DNA]</scope>
    <source>
        <tissue evidence="1">Nenye</tissue>
    </source>
</reference>
<comment type="caution">
    <text evidence="1">The sequence shown here is derived from an EMBL/GenBank/DDBJ whole genome shotgun (WGS) entry which is preliminary data.</text>
</comment>
<keyword evidence="2" id="KW-1185">Reference proteome</keyword>
<protein>
    <submittedName>
        <fullName evidence="1">Uncharacterized protein</fullName>
    </submittedName>
</protein>
<dbReference type="AlphaFoldDB" id="A0ABD3B2X5"/>
<proteinExistence type="predicted"/>
<dbReference type="EMBL" id="JBJUIK010000001">
    <property type="protein sequence ID" value="KAL3537811.1"/>
    <property type="molecule type" value="Genomic_DNA"/>
</dbReference>
<accession>A0ABD3B2X5</accession>
<organism evidence="1 2">
    <name type="scientific">Cinchona calisaya</name>
    <dbReference type="NCBI Taxonomy" id="153742"/>
    <lineage>
        <taxon>Eukaryota</taxon>
        <taxon>Viridiplantae</taxon>
        <taxon>Streptophyta</taxon>
        <taxon>Embryophyta</taxon>
        <taxon>Tracheophyta</taxon>
        <taxon>Spermatophyta</taxon>
        <taxon>Magnoliopsida</taxon>
        <taxon>eudicotyledons</taxon>
        <taxon>Gunneridae</taxon>
        <taxon>Pentapetalae</taxon>
        <taxon>asterids</taxon>
        <taxon>lamiids</taxon>
        <taxon>Gentianales</taxon>
        <taxon>Rubiaceae</taxon>
        <taxon>Cinchonoideae</taxon>
        <taxon>Cinchoneae</taxon>
        <taxon>Cinchona</taxon>
    </lineage>
</organism>
<evidence type="ECO:0000313" key="2">
    <source>
        <dbReference type="Proteomes" id="UP001630127"/>
    </source>
</evidence>
<name>A0ABD3B2X5_9GENT</name>
<gene>
    <name evidence="1" type="ORF">ACH5RR_001177</name>
</gene>
<dbReference type="Proteomes" id="UP001630127">
    <property type="component" value="Unassembled WGS sequence"/>
</dbReference>